<organism evidence="2">
    <name type="scientific">Culex tarsalis</name>
    <name type="common">Encephalitis mosquito</name>
    <dbReference type="NCBI Taxonomy" id="7177"/>
    <lineage>
        <taxon>Eukaryota</taxon>
        <taxon>Metazoa</taxon>
        <taxon>Ecdysozoa</taxon>
        <taxon>Arthropoda</taxon>
        <taxon>Hexapoda</taxon>
        <taxon>Insecta</taxon>
        <taxon>Pterygota</taxon>
        <taxon>Neoptera</taxon>
        <taxon>Endopterygota</taxon>
        <taxon>Diptera</taxon>
        <taxon>Nematocera</taxon>
        <taxon>Culicoidea</taxon>
        <taxon>Culicidae</taxon>
        <taxon>Culicinae</taxon>
        <taxon>Culicini</taxon>
        <taxon>Culex</taxon>
        <taxon>Culex</taxon>
    </lineage>
</organism>
<name>A0A1Q3F3A0_CULTA</name>
<dbReference type="InterPro" id="IPR032675">
    <property type="entry name" value="LRR_dom_sf"/>
</dbReference>
<dbReference type="PANTHER" id="PTHR14381">
    <property type="entry name" value="DACTYLIN"/>
    <property type="match status" value="1"/>
</dbReference>
<dbReference type="InterPro" id="IPR036047">
    <property type="entry name" value="F-box-like_dom_sf"/>
</dbReference>
<dbReference type="InterPro" id="IPR052301">
    <property type="entry name" value="SCF_F-box/WD-repeat"/>
</dbReference>
<dbReference type="EMBL" id="GFDL01013010">
    <property type="protein sequence ID" value="JAV22035.1"/>
    <property type="molecule type" value="Transcribed_RNA"/>
</dbReference>
<dbReference type="Gene3D" id="2.130.10.10">
    <property type="entry name" value="YVTN repeat-like/Quinoprotein amine dehydrogenase"/>
    <property type="match status" value="1"/>
</dbReference>
<dbReference type="InterPro" id="IPR015943">
    <property type="entry name" value="WD40/YVTN_repeat-like_dom_sf"/>
</dbReference>
<evidence type="ECO:0000313" key="2">
    <source>
        <dbReference type="EMBL" id="JAV22035.1"/>
    </source>
</evidence>
<accession>A0A1Q3F3A0</accession>
<dbReference type="SUPFAM" id="SSF50978">
    <property type="entry name" value="WD40 repeat-like"/>
    <property type="match status" value="1"/>
</dbReference>
<evidence type="ECO:0000259" key="1">
    <source>
        <dbReference type="PROSITE" id="PS50181"/>
    </source>
</evidence>
<dbReference type="Pfam" id="PF12937">
    <property type="entry name" value="F-box-like"/>
    <property type="match status" value="1"/>
</dbReference>
<dbReference type="AlphaFoldDB" id="A0A1Q3F3A0"/>
<dbReference type="InterPro" id="IPR001810">
    <property type="entry name" value="F-box_dom"/>
</dbReference>
<proteinExistence type="predicted"/>
<protein>
    <recommendedName>
        <fullName evidence="1">F-box domain-containing protein</fullName>
    </recommendedName>
</protein>
<dbReference type="GO" id="GO:0031146">
    <property type="term" value="P:SCF-dependent proteasomal ubiquitin-dependent protein catabolic process"/>
    <property type="evidence" value="ECO:0007669"/>
    <property type="project" value="TreeGrafter"/>
</dbReference>
<feature type="domain" description="F-box" evidence="1">
    <location>
        <begin position="9"/>
        <end position="54"/>
    </location>
</feature>
<dbReference type="InterPro" id="IPR036322">
    <property type="entry name" value="WD40_repeat_dom_sf"/>
</dbReference>
<dbReference type="Gene3D" id="3.80.10.10">
    <property type="entry name" value="Ribonuclease Inhibitor"/>
    <property type="match status" value="1"/>
</dbReference>
<dbReference type="GO" id="GO:0019005">
    <property type="term" value="C:SCF ubiquitin ligase complex"/>
    <property type="evidence" value="ECO:0007669"/>
    <property type="project" value="TreeGrafter"/>
</dbReference>
<dbReference type="PROSITE" id="PS50181">
    <property type="entry name" value="FBOX"/>
    <property type="match status" value="1"/>
</dbReference>
<sequence>MASESTCVSIQFNDLDEDSLVHIFSFLSLEDLDRLARVCHRFYIVITVHLFSRLSARLLLTGHQSKAAHYPSRNVIEFDFRRRISLYENWRYGRYQENQFFQHRMLYFSQILLEKRWLYMSHRGQLRVHKRTVERGLLRVKPSWTVGAEKNADINWMVKKGEVIFAGRADGSGFVYDCRKRRYSKQVLADDIVTAVDFDGDLFVSTSKSSSTCFWTAVVDNGECALDRRLEIPEAYQTIKLSPDGGSRLAAGKYHDRAKNALRLMDVERGFSTVLNSPSRAVYHLLWKDQNTILTGNFDTTMRMVDTRTAQDEAVWSDPYDASVYCLDYDGAYGVLCGLKQHFRVNLYDLRAPRRCVQMYFSPRKTTNYSPVYSLAADSSQLFIVTDHDLRVLNFDADHAESKDYTHDLDRWFY</sequence>
<reference evidence="2" key="1">
    <citation type="submission" date="2017-01" db="EMBL/GenBank/DDBJ databases">
        <title>A deep insight into the sialotranscriptome of adult male and female Cluex tarsalis mosquitoes.</title>
        <authorList>
            <person name="Ribeiro J.M."/>
            <person name="Moreira F."/>
            <person name="Bernard K.A."/>
            <person name="Calvo E."/>
        </authorList>
    </citation>
    <scope>NUCLEOTIDE SEQUENCE</scope>
    <source>
        <strain evidence="2">Kern County</strain>
        <tissue evidence="2">Salivary glands</tissue>
    </source>
</reference>
<dbReference type="CDD" id="cd09917">
    <property type="entry name" value="F-box_SF"/>
    <property type="match status" value="1"/>
</dbReference>
<dbReference type="SUPFAM" id="SSF81383">
    <property type="entry name" value="F-box domain"/>
    <property type="match status" value="1"/>
</dbReference>
<dbReference type="PANTHER" id="PTHR14381:SF1">
    <property type="entry name" value="F-BOX_WD REPEAT-CONTAINING PROTEIN 4"/>
    <property type="match status" value="1"/>
</dbReference>